<accession>A0A1V6RRL0</accession>
<keyword evidence="2" id="KW-1185">Reference proteome</keyword>
<evidence type="ECO:0000313" key="2">
    <source>
        <dbReference type="Proteomes" id="UP000191612"/>
    </source>
</evidence>
<gene>
    <name evidence="1" type="ORF">PENSOL_c001G07738</name>
</gene>
<dbReference type="AlphaFoldDB" id="A0A1V6RRL0"/>
<proteinExistence type="predicted"/>
<protein>
    <submittedName>
        <fullName evidence="1">Uncharacterized protein</fullName>
    </submittedName>
</protein>
<dbReference type="EMBL" id="MDYO01000001">
    <property type="protein sequence ID" value="OQE04053.1"/>
    <property type="molecule type" value="Genomic_DNA"/>
</dbReference>
<evidence type="ECO:0000313" key="1">
    <source>
        <dbReference type="EMBL" id="OQE04053.1"/>
    </source>
</evidence>
<dbReference type="Proteomes" id="UP000191612">
    <property type="component" value="Unassembled WGS sequence"/>
</dbReference>
<reference evidence="2" key="1">
    <citation type="journal article" date="2017" name="Nat. Microbiol.">
        <title>Global analysis of biosynthetic gene clusters reveals vast potential of secondary metabolite production in Penicillium species.</title>
        <authorList>
            <person name="Nielsen J.C."/>
            <person name="Grijseels S."/>
            <person name="Prigent S."/>
            <person name="Ji B."/>
            <person name="Dainat J."/>
            <person name="Nielsen K.F."/>
            <person name="Frisvad J.C."/>
            <person name="Workman M."/>
            <person name="Nielsen J."/>
        </authorList>
    </citation>
    <scope>NUCLEOTIDE SEQUENCE [LARGE SCALE GENOMIC DNA]</scope>
    <source>
        <strain evidence="2">IBT 29525</strain>
    </source>
</reference>
<organism evidence="1 2">
    <name type="scientific">Penicillium solitum</name>
    <dbReference type="NCBI Taxonomy" id="60172"/>
    <lineage>
        <taxon>Eukaryota</taxon>
        <taxon>Fungi</taxon>
        <taxon>Dikarya</taxon>
        <taxon>Ascomycota</taxon>
        <taxon>Pezizomycotina</taxon>
        <taxon>Eurotiomycetes</taxon>
        <taxon>Eurotiomycetidae</taxon>
        <taxon>Eurotiales</taxon>
        <taxon>Aspergillaceae</taxon>
        <taxon>Penicillium</taxon>
    </lineage>
</organism>
<sequence length="189" mass="21088">MDRVEGARLRSMFLPKLSREGQKAIRDNLSFVRCQLNHYGVQIEEKEFSGNGTALMKKVLQEGKCDRVPGHILELQQKMHVEWLGQRTPAQLSTLPDYVIAKYFLSFGQPDPTKTTFIVGIPLGRDIDVYSEEMTKAASNIAGLYHKKALGLKTHTLFMGWDAAAVEKAASGHVAQEKSLDINHGHTPV</sequence>
<name>A0A1V6RRL0_9EURO</name>
<dbReference type="STRING" id="60172.A0A1V6RRL0"/>
<comment type="caution">
    <text evidence="1">The sequence shown here is derived from an EMBL/GenBank/DDBJ whole genome shotgun (WGS) entry which is preliminary data.</text>
</comment>